<dbReference type="Gene3D" id="3.30.70.1070">
    <property type="entry name" value="Sporulation related repeat"/>
    <property type="match status" value="1"/>
</dbReference>
<dbReference type="SMART" id="SM00047">
    <property type="entry name" value="LYZ2"/>
    <property type="match status" value="1"/>
</dbReference>
<dbReference type="GO" id="GO:0004040">
    <property type="term" value="F:amidase activity"/>
    <property type="evidence" value="ECO:0007669"/>
    <property type="project" value="InterPro"/>
</dbReference>
<reference evidence="3 4" key="1">
    <citation type="submission" date="2019-03" db="EMBL/GenBank/DDBJ databases">
        <title>Genomic Encyclopedia of Type Strains, Phase IV (KMG-IV): sequencing the most valuable type-strain genomes for metagenomic binning, comparative biology and taxonomic classification.</title>
        <authorList>
            <person name="Goeker M."/>
        </authorList>
    </citation>
    <scope>NUCLEOTIDE SEQUENCE [LARGE SCALE GENOMIC DNA]</scope>
    <source>
        <strain evidence="3 4">DSM 100556</strain>
    </source>
</reference>
<name>A0A4R1QPD9_9FIRM</name>
<keyword evidence="1 3" id="KW-0378">Hydrolase</keyword>
<accession>A0A4R1QPD9</accession>
<dbReference type="InterPro" id="IPR002901">
    <property type="entry name" value="MGlyc_endo_b_GlcNAc-like_dom"/>
</dbReference>
<organism evidence="3 4">
    <name type="scientific">Kineothrix alysoides</name>
    <dbReference type="NCBI Taxonomy" id="1469948"/>
    <lineage>
        <taxon>Bacteria</taxon>
        <taxon>Bacillati</taxon>
        <taxon>Bacillota</taxon>
        <taxon>Clostridia</taxon>
        <taxon>Lachnospirales</taxon>
        <taxon>Lachnospiraceae</taxon>
        <taxon>Kineothrix</taxon>
    </lineage>
</organism>
<evidence type="ECO:0000313" key="4">
    <source>
        <dbReference type="Proteomes" id="UP000295718"/>
    </source>
</evidence>
<dbReference type="PANTHER" id="PTHR33308:SF9">
    <property type="entry name" value="PEPTIDOGLYCAN HYDROLASE FLGJ"/>
    <property type="match status" value="1"/>
</dbReference>
<dbReference type="PANTHER" id="PTHR33308">
    <property type="entry name" value="PEPTIDOGLYCAN HYDROLASE FLGJ"/>
    <property type="match status" value="1"/>
</dbReference>
<proteinExistence type="predicted"/>
<gene>
    <name evidence="3" type="ORF">EDD76_1182</name>
</gene>
<evidence type="ECO:0000313" key="3">
    <source>
        <dbReference type="EMBL" id="TCL54761.1"/>
    </source>
</evidence>
<dbReference type="InterPro" id="IPR051056">
    <property type="entry name" value="Glycosyl_Hydrolase_73"/>
</dbReference>
<dbReference type="InterPro" id="IPR007730">
    <property type="entry name" value="SPOR-like_dom"/>
</dbReference>
<dbReference type="SUPFAM" id="SSF110997">
    <property type="entry name" value="Sporulation related repeat"/>
    <property type="match status" value="1"/>
</dbReference>
<dbReference type="EMBL" id="SLUO01000018">
    <property type="protein sequence ID" value="TCL54761.1"/>
    <property type="molecule type" value="Genomic_DNA"/>
</dbReference>
<dbReference type="InterPro" id="IPR036680">
    <property type="entry name" value="SPOR-like_sf"/>
</dbReference>
<dbReference type="OrthoDB" id="9794294at2"/>
<comment type="caution">
    <text evidence="3">The sequence shown here is derived from an EMBL/GenBank/DDBJ whole genome shotgun (WGS) entry which is preliminary data.</text>
</comment>
<keyword evidence="4" id="KW-1185">Reference proteome</keyword>
<protein>
    <submittedName>
        <fullName evidence="3">Flagellum-specific peptidoglycan hydrolase FlgJ</fullName>
    </submittedName>
</protein>
<dbReference type="RefSeq" id="WP_132038562.1">
    <property type="nucleotide sequence ID" value="NZ_JPNB01000002.1"/>
</dbReference>
<evidence type="ECO:0000256" key="1">
    <source>
        <dbReference type="ARBA" id="ARBA00022801"/>
    </source>
</evidence>
<dbReference type="STRING" id="1469948.GCA_000732725_03565"/>
<evidence type="ECO:0000259" key="2">
    <source>
        <dbReference type="SMART" id="SM00047"/>
    </source>
</evidence>
<dbReference type="Gene3D" id="1.10.530.10">
    <property type="match status" value="1"/>
</dbReference>
<dbReference type="AlphaFoldDB" id="A0A4R1QPD9"/>
<dbReference type="GO" id="GO:0042834">
    <property type="term" value="F:peptidoglycan binding"/>
    <property type="evidence" value="ECO:0007669"/>
    <property type="project" value="InterPro"/>
</dbReference>
<sequence>MPAEKHDMPFDEFVEYVGEIARQDWIDRKIILPSVVVSQAIKESASGASELAQNANTLFGIKKNGWAGKTYIKAATEQRADGSYYTVDNTEWRSYGSWKESILDHNTYIAERSTDGGKTLRYRPIIGCEEYVLVCQYLQDLGYATSLTYAESLINDYIEKYDLTRFDAVEDELAPAGKLWVVQLRAYKSKNNAERFVKRLEGMGIISFIKEYMNLHRDLSDLNYDSIEQVAELVLKSLNEKKII</sequence>
<dbReference type="Pfam" id="PF01832">
    <property type="entry name" value="Glucosaminidase"/>
    <property type="match status" value="1"/>
</dbReference>
<dbReference type="Gene3D" id="4.10.80.30">
    <property type="entry name" value="DNA polymerase, domain 6"/>
    <property type="match status" value="1"/>
</dbReference>
<dbReference type="Proteomes" id="UP000295718">
    <property type="component" value="Unassembled WGS sequence"/>
</dbReference>
<dbReference type="Pfam" id="PF05036">
    <property type="entry name" value="SPOR"/>
    <property type="match status" value="1"/>
</dbReference>
<feature type="domain" description="Mannosyl-glycoprotein endo-beta-N-acetylglucosamidase-like" evidence="2">
    <location>
        <begin position="1"/>
        <end position="167"/>
    </location>
</feature>